<dbReference type="Proteomes" id="UP000704611">
    <property type="component" value="Unassembled WGS sequence"/>
</dbReference>
<feature type="chain" id="PRO_5047212833" evidence="2">
    <location>
        <begin position="23"/>
        <end position="267"/>
    </location>
</feature>
<dbReference type="InterPro" id="IPR013424">
    <property type="entry name" value="Ice-binding_C"/>
</dbReference>
<keyword evidence="1" id="KW-0812">Transmembrane</keyword>
<proteinExistence type="predicted"/>
<organism evidence="4 5">
    <name type="scientific">Arsukibacterium indicum</name>
    <dbReference type="NCBI Taxonomy" id="2848612"/>
    <lineage>
        <taxon>Bacteria</taxon>
        <taxon>Pseudomonadati</taxon>
        <taxon>Pseudomonadota</taxon>
        <taxon>Gammaproteobacteria</taxon>
        <taxon>Chromatiales</taxon>
        <taxon>Chromatiaceae</taxon>
        <taxon>Arsukibacterium</taxon>
    </lineage>
</organism>
<name>A0ABS6MJF0_9GAMM</name>
<dbReference type="EMBL" id="JAHRID010000003">
    <property type="protein sequence ID" value="MBV2128945.1"/>
    <property type="molecule type" value="Genomic_DNA"/>
</dbReference>
<dbReference type="NCBIfam" id="NF038125">
    <property type="entry name" value="PEP_CTERM_THxN"/>
    <property type="match status" value="1"/>
</dbReference>
<reference evidence="4 5" key="1">
    <citation type="submission" date="2021-06" db="EMBL/GenBank/DDBJ databases">
        <title>Rheinheimera indica sp. nov., isolated from deep-sea sediment.</title>
        <authorList>
            <person name="Wang Z."/>
            <person name="Zhang X.-Y."/>
        </authorList>
    </citation>
    <scope>NUCLEOTIDE SEQUENCE [LARGE SCALE GENOMIC DNA]</scope>
    <source>
        <strain evidence="4 5">SM2107</strain>
    </source>
</reference>
<evidence type="ECO:0000313" key="5">
    <source>
        <dbReference type="Proteomes" id="UP000704611"/>
    </source>
</evidence>
<dbReference type="NCBIfam" id="TIGR02595">
    <property type="entry name" value="PEP_CTERM"/>
    <property type="match status" value="1"/>
</dbReference>
<evidence type="ECO:0000256" key="2">
    <source>
        <dbReference type="SAM" id="SignalP"/>
    </source>
</evidence>
<feature type="signal peptide" evidence="2">
    <location>
        <begin position="1"/>
        <end position="22"/>
    </location>
</feature>
<keyword evidence="1" id="KW-1133">Transmembrane helix</keyword>
<dbReference type="Pfam" id="PF07589">
    <property type="entry name" value="PEP-CTERM"/>
    <property type="match status" value="1"/>
</dbReference>
<accession>A0ABS6MJF0</accession>
<keyword evidence="1" id="KW-0472">Membrane</keyword>
<evidence type="ECO:0000259" key="3">
    <source>
        <dbReference type="Pfam" id="PF07589"/>
    </source>
</evidence>
<feature type="transmembrane region" description="Helical" evidence="1">
    <location>
        <begin position="243"/>
        <end position="260"/>
    </location>
</feature>
<evidence type="ECO:0000256" key="1">
    <source>
        <dbReference type="SAM" id="Phobius"/>
    </source>
</evidence>
<keyword evidence="5" id="KW-1185">Reference proteome</keyword>
<sequence length="267" mass="28405">MNKLSKGLLAGAALLIAPFTQAAVVEWSYNVTTEWLGATFSGANANQIVNDSLISWGRAGGDHTNPNLSAINSRSGIEISNSPAAGSVFTNGMMPAPTNIITHFNNTLSSTYSTLTSASILTTLDLTPLDPVGPAVPQFTTSFFVDFIETPNTTPCNFPSVTVCDDIFVIQFGALNTEFVYDGITYFLSIVELSGNLTPLPDATCARAGKANGCLGFTTREKTFTPAQFGFFITTRPLNVPEPAMLGLFGLGLLGLRAFGRRRSVKK</sequence>
<keyword evidence="2" id="KW-0732">Signal</keyword>
<gene>
    <name evidence="4" type="ORF">KQY15_07555</name>
</gene>
<protein>
    <submittedName>
        <fullName evidence="4">THxN family PEP-CTERM protein</fullName>
    </submittedName>
</protein>
<feature type="domain" description="Ice-binding protein C-terminal" evidence="3">
    <location>
        <begin position="240"/>
        <end position="263"/>
    </location>
</feature>
<evidence type="ECO:0000313" key="4">
    <source>
        <dbReference type="EMBL" id="MBV2128945.1"/>
    </source>
</evidence>
<comment type="caution">
    <text evidence="4">The sequence shown here is derived from an EMBL/GenBank/DDBJ whole genome shotgun (WGS) entry which is preliminary data.</text>
</comment>